<proteinExistence type="predicted"/>
<evidence type="ECO:0000313" key="3">
    <source>
        <dbReference type="Proteomes" id="UP000005090"/>
    </source>
</evidence>
<organism evidence="2 3">
    <name type="scientific">Methylomicrobium album BG8</name>
    <dbReference type="NCBI Taxonomy" id="686340"/>
    <lineage>
        <taxon>Bacteria</taxon>
        <taxon>Pseudomonadati</taxon>
        <taxon>Pseudomonadota</taxon>
        <taxon>Gammaproteobacteria</taxon>
        <taxon>Methylococcales</taxon>
        <taxon>Methylococcaceae</taxon>
        <taxon>Methylomicrobium</taxon>
    </lineage>
</organism>
<name>H8GHF4_METAL</name>
<protein>
    <recommendedName>
        <fullName evidence="4">DUF2523 domain-containing protein</fullName>
    </recommendedName>
</protein>
<dbReference type="EMBL" id="CM001475">
    <property type="protein sequence ID" value="EIC30106.1"/>
    <property type="molecule type" value="Genomic_DNA"/>
</dbReference>
<keyword evidence="1" id="KW-0472">Membrane</keyword>
<evidence type="ECO:0000256" key="1">
    <source>
        <dbReference type="SAM" id="Phobius"/>
    </source>
</evidence>
<evidence type="ECO:0008006" key="4">
    <source>
        <dbReference type="Google" id="ProtNLM"/>
    </source>
</evidence>
<feature type="transmembrane region" description="Helical" evidence="1">
    <location>
        <begin position="55"/>
        <end position="76"/>
    </location>
</feature>
<sequence length="90" mass="9380">MQTLAAFLISIAGSLAYRVLFALGFTVVSYAAFTALADNVVMQFQNQYNSIPGEVLQILNLGGVGQAFGIILGALGSRAALMAGKKLALK</sequence>
<keyword evidence="1" id="KW-1133">Transmembrane helix</keyword>
<keyword evidence="1" id="KW-0812">Transmembrane</keyword>
<dbReference type="HOGENOM" id="CLU_182229_1_0_6"/>
<dbReference type="AlphaFoldDB" id="H8GHF4"/>
<gene>
    <name evidence="2" type="ORF">Metal_2382</name>
</gene>
<dbReference type="STRING" id="686340.Metal_2382"/>
<dbReference type="Pfam" id="PF10734">
    <property type="entry name" value="DUF2523"/>
    <property type="match status" value="1"/>
</dbReference>
<evidence type="ECO:0000313" key="2">
    <source>
        <dbReference type="EMBL" id="EIC30106.1"/>
    </source>
</evidence>
<dbReference type="Proteomes" id="UP000005090">
    <property type="component" value="Chromosome"/>
</dbReference>
<reference evidence="2 3" key="1">
    <citation type="journal article" date="2013" name="Genome Announc.">
        <title>Genome Sequence of the Obligate Gammaproteobacterial Methanotroph Methylomicrobium album Strain BG8.</title>
        <authorList>
            <person name="Kits K.D."/>
            <person name="Kalyuzhnaya M.G."/>
            <person name="Klotz M.G."/>
            <person name="Jetten M.S."/>
            <person name="Op den Camp H.J."/>
            <person name="Vuilleumier S."/>
            <person name="Bringel F."/>
            <person name="Dispirito A.A."/>
            <person name="Murrell J.C."/>
            <person name="Bruce D."/>
            <person name="Cheng J.F."/>
            <person name="Copeland A."/>
            <person name="Goodwin L."/>
            <person name="Hauser L."/>
            <person name="Lajus A."/>
            <person name="Land M.L."/>
            <person name="Lapidus A."/>
            <person name="Lucas S."/>
            <person name="Medigue C."/>
            <person name="Pitluck S."/>
            <person name="Woyke T."/>
            <person name="Zeytun A."/>
            <person name="Stein L.Y."/>
        </authorList>
    </citation>
    <scope>NUCLEOTIDE SEQUENCE [LARGE SCALE GENOMIC DNA]</scope>
    <source>
        <strain evidence="2 3">BG8</strain>
    </source>
</reference>
<dbReference type="RefSeq" id="WP_005372519.1">
    <property type="nucleotide sequence ID" value="NZ_CM001475.1"/>
</dbReference>
<keyword evidence="3" id="KW-1185">Reference proteome</keyword>
<dbReference type="InterPro" id="IPR019670">
    <property type="entry name" value="DUF2523"/>
</dbReference>
<accession>H8GHF4</accession>